<dbReference type="EMBL" id="CP001097">
    <property type="protein sequence ID" value="ACD89320.1"/>
    <property type="molecule type" value="Genomic_DNA"/>
</dbReference>
<comment type="similarity">
    <text evidence="2">Belongs to the transposase 11 family.</text>
</comment>
<feature type="domain" description="Transposase InsH N-terminal" evidence="8">
    <location>
        <begin position="16"/>
        <end position="115"/>
    </location>
</feature>
<reference evidence="9 10" key="1">
    <citation type="submission" date="2008-05" db="EMBL/GenBank/DDBJ databases">
        <title>Complete sequence of Chlorobium limicola DSM 245.</title>
        <authorList>
            <consortium name="US DOE Joint Genome Institute"/>
            <person name="Lucas S."/>
            <person name="Copeland A."/>
            <person name="Lapidus A."/>
            <person name="Glavina del Rio T."/>
            <person name="Dalin E."/>
            <person name="Tice H."/>
            <person name="Bruce D."/>
            <person name="Goodwin L."/>
            <person name="Pitluck S."/>
            <person name="Schmutz J."/>
            <person name="Larimer F."/>
            <person name="Land M."/>
            <person name="Hauser L."/>
            <person name="Kyrpides N."/>
            <person name="Ovchinnikova G."/>
            <person name="Zhao F."/>
            <person name="Li T."/>
            <person name="Liu Z."/>
            <person name="Overmann J."/>
            <person name="Bryant D.A."/>
            <person name="Richardson P."/>
        </authorList>
    </citation>
    <scope>NUCLEOTIDE SEQUENCE [LARGE SCALE GENOMIC DNA]</scope>
    <source>
        <strain evidence="10">DSM 245 / NBRC 103803 / 6330</strain>
    </source>
</reference>
<dbReference type="eggNOG" id="COG3039">
    <property type="taxonomic scope" value="Bacteria"/>
</dbReference>
<dbReference type="RefSeq" id="WP_012465201.1">
    <property type="nucleotide sequence ID" value="NC_010803.1"/>
</dbReference>
<proteinExistence type="inferred from homology"/>
<accession>B3EET7</accession>
<evidence type="ECO:0000313" key="10">
    <source>
        <dbReference type="Proteomes" id="UP000008841"/>
    </source>
</evidence>
<dbReference type="PANTHER" id="PTHR35604:SF2">
    <property type="entry name" value="TRANSPOSASE INSH FOR INSERTION SEQUENCE ELEMENT IS5A-RELATED"/>
    <property type="match status" value="1"/>
</dbReference>
<dbReference type="GO" id="GO:0003677">
    <property type="term" value="F:DNA binding"/>
    <property type="evidence" value="ECO:0007669"/>
    <property type="project" value="UniProtKB-KW"/>
</dbReference>
<dbReference type="GO" id="GO:0006313">
    <property type="term" value="P:DNA transposition"/>
    <property type="evidence" value="ECO:0007669"/>
    <property type="project" value="InterPro"/>
</dbReference>
<evidence type="ECO:0000256" key="2">
    <source>
        <dbReference type="ARBA" id="ARBA00010075"/>
    </source>
</evidence>
<evidence type="ECO:0000313" key="9">
    <source>
        <dbReference type="EMBL" id="ACD89320.1"/>
    </source>
</evidence>
<sequence length="348" mass="40236">MKNINPPGLFDEQFQLERLTQLKDPLVKLEQYIDWKIFAPILDVVFNKPENHSNAGRPPFDRVMMFKVLILQSLYSLSDDAMEFQINDRLSFKRFLGLKSSDRVPDSKTIWKFRETLIQEGIIEALFYRFNQALDDQSIFAKTGQIVDASFVEVPRQRNSRDENDQIKKGQTPESWKAKPNKLCQKDRDARWTKKNKMNFYGYKNHIKVDQGTKLISTYMVTDAAVHDSQELETLIDKEDAGQKLYGDAAYIGQEESIEACGMQSEIHEKATRNHKLTADQKAKNRQKSKVRSRVEHVFGFMTNTLKAMTIKTIGYVRATAKIGLANLTYNLMRCVQLKKKVYAVFLG</sequence>
<dbReference type="HOGENOM" id="CLU_049873_1_1_10"/>
<dbReference type="KEGG" id="cli:Clim_0222"/>
<feature type="compositionally biased region" description="Basic and acidic residues" evidence="6">
    <location>
        <begin position="157"/>
        <end position="168"/>
    </location>
</feature>
<dbReference type="InterPro" id="IPR002559">
    <property type="entry name" value="Transposase_11"/>
</dbReference>
<dbReference type="AlphaFoldDB" id="B3EET7"/>
<dbReference type="InterPro" id="IPR008490">
    <property type="entry name" value="Transposase_InsH_N"/>
</dbReference>
<keyword evidence="3" id="KW-0815">Transposition</keyword>
<feature type="region of interest" description="Disordered" evidence="6">
    <location>
        <begin position="157"/>
        <end position="177"/>
    </location>
</feature>
<name>B3EET7_CHLL2</name>
<dbReference type="Proteomes" id="UP000008841">
    <property type="component" value="Chromosome"/>
</dbReference>
<dbReference type="Pfam" id="PF05598">
    <property type="entry name" value="DUF772"/>
    <property type="match status" value="1"/>
</dbReference>
<dbReference type="NCBIfam" id="NF033581">
    <property type="entry name" value="transpos_IS5_4"/>
    <property type="match status" value="1"/>
</dbReference>
<dbReference type="Pfam" id="PF01609">
    <property type="entry name" value="DDE_Tnp_1"/>
    <property type="match status" value="1"/>
</dbReference>
<keyword evidence="4" id="KW-0238">DNA-binding</keyword>
<gene>
    <name evidence="9" type="ordered locus">Clim_0222</name>
</gene>
<evidence type="ECO:0000256" key="5">
    <source>
        <dbReference type="ARBA" id="ARBA00023172"/>
    </source>
</evidence>
<protein>
    <submittedName>
        <fullName evidence="9">Transposase IS4 family protein</fullName>
    </submittedName>
</protein>
<evidence type="ECO:0000256" key="4">
    <source>
        <dbReference type="ARBA" id="ARBA00023125"/>
    </source>
</evidence>
<evidence type="ECO:0000256" key="3">
    <source>
        <dbReference type="ARBA" id="ARBA00022578"/>
    </source>
</evidence>
<feature type="domain" description="Transposase IS4-like" evidence="7">
    <location>
        <begin position="142"/>
        <end position="332"/>
    </location>
</feature>
<evidence type="ECO:0000256" key="6">
    <source>
        <dbReference type="SAM" id="MobiDB-lite"/>
    </source>
</evidence>
<organism evidence="9 10">
    <name type="scientific">Chlorobium limicola (strain DSM 245 / NBRC 103803 / 6330)</name>
    <dbReference type="NCBI Taxonomy" id="290315"/>
    <lineage>
        <taxon>Bacteria</taxon>
        <taxon>Pseudomonadati</taxon>
        <taxon>Chlorobiota</taxon>
        <taxon>Chlorobiia</taxon>
        <taxon>Chlorobiales</taxon>
        <taxon>Chlorobiaceae</taxon>
        <taxon>Chlorobium/Pelodictyon group</taxon>
        <taxon>Chlorobium</taxon>
    </lineage>
</organism>
<dbReference type="GO" id="GO:0004803">
    <property type="term" value="F:transposase activity"/>
    <property type="evidence" value="ECO:0007669"/>
    <property type="project" value="InterPro"/>
</dbReference>
<evidence type="ECO:0000256" key="1">
    <source>
        <dbReference type="ARBA" id="ARBA00003544"/>
    </source>
</evidence>
<keyword evidence="5" id="KW-0233">DNA recombination</keyword>
<evidence type="ECO:0000259" key="7">
    <source>
        <dbReference type="Pfam" id="PF01609"/>
    </source>
</evidence>
<evidence type="ECO:0000259" key="8">
    <source>
        <dbReference type="Pfam" id="PF05598"/>
    </source>
</evidence>
<comment type="function">
    <text evidence="1">Involved in the transposition of the insertion sequence IS5.</text>
</comment>
<dbReference type="PANTHER" id="PTHR35604">
    <property type="entry name" value="TRANSPOSASE INSH FOR INSERTION SEQUENCE ELEMENT IS5A-RELATED"/>
    <property type="match status" value="1"/>
</dbReference>
<dbReference type="InterPro" id="IPR047959">
    <property type="entry name" value="Transpos_IS5"/>
</dbReference>